<evidence type="ECO:0000313" key="1">
    <source>
        <dbReference type="EMBL" id="RIB29203.1"/>
    </source>
</evidence>
<dbReference type="EMBL" id="QKWP01000043">
    <property type="protein sequence ID" value="RIB29203.1"/>
    <property type="molecule type" value="Genomic_DNA"/>
</dbReference>
<dbReference type="OrthoDB" id="2412809at2759"/>
<accession>A0A397W9Q5</accession>
<dbReference type="Proteomes" id="UP000266673">
    <property type="component" value="Unassembled WGS sequence"/>
</dbReference>
<organism evidence="1 2">
    <name type="scientific">Gigaspora rosea</name>
    <dbReference type="NCBI Taxonomy" id="44941"/>
    <lineage>
        <taxon>Eukaryota</taxon>
        <taxon>Fungi</taxon>
        <taxon>Fungi incertae sedis</taxon>
        <taxon>Mucoromycota</taxon>
        <taxon>Glomeromycotina</taxon>
        <taxon>Glomeromycetes</taxon>
        <taxon>Diversisporales</taxon>
        <taxon>Gigasporaceae</taxon>
        <taxon>Gigaspora</taxon>
    </lineage>
</organism>
<dbReference type="AlphaFoldDB" id="A0A397W9Q5"/>
<protein>
    <recommendedName>
        <fullName evidence="3">TLDc domain-containing protein</fullName>
    </recommendedName>
</protein>
<gene>
    <name evidence="1" type="ORF">C2G38_2155875</name>
</gene>
<proteinExistence type="predicted"/>
<evidence type="ECO:0000313" key="2">
    <source>
        <dbReference type="Proteomes" id="UP000266673"/>
    </source>
</evidence>
<evidence type="ECO:0008006" key="3">
    <source>
        <dbReference type="Google" id="ProtNLM"/>
    </source>
</evidence>
<sequence>MKFKGTDEIFGGYNPISWDKSGDVACWNCKGSYENELEMHQISYESNGEPYFSVEEYEIFQINKKS</sequence>
<reference evidence="1 2" key="1">
    <citation type="submission" date="2018-06" db="EMBL/GenBank/DDBJ databases">
        <title>Comparative genomics reveals the genomic features of Rhizophagus irregularis, R. cerebriforme, R. diaphanum and Gigaspora rosea, and their symbiotic lifestyle signature.</title>
        <authorList>
            <person name="Morin E."/>
            <person name="San Clemente H."/>
            <person name="Chen E.C.H."/>
            <person name="De La Providencia I."/>
            <person name="Hainaut M."/>
            <person name="Kuo A."/>
            <person name="Kohler A."/>
            <person name="Murat C."/>
            <person name="Tang N."/>
            <person name="Roy S."/>
            <person name="Loubradou J."/>
            <person name="Henrissat B."/>
            <person name="Grigoriev I.V."/>
            <person name="Corradi N."/>
            <person name="Roux C."/>
            <person name="Martin F.M."/>
        </authorList>
    </citation>
    <scope>NUCLEOTIDE SEQUENCE [LARGE SCALE GENOMIC DNA]</scope>
    <source>
        <strain evidence="1 2">DAOM 194757</strain>
    </source>
</reference>
<name>A0A397W9Q5_9GLOM</name>
<keyword evidence="2" id="KW-1185">Reference proteome</keyword>
<comment type="caution">
    <text evidence="1">The sequence shown here is derived from an EMBL/GenBank/DDBJ whole genome shotgun (WGS) entry which is preliminary data.</text>
</comment>